<dbReference type="Proteomes" id="UP000076962">
    <property type="component" value="Unassembled WGS sequence"/>
</dbReference>
<dbReference type="InterPro" id="IPR025110">
    <property type="entry name" value="AMP-bd_C"/>
</dbReference>
<keyword evidence="6" id="KW-1185">Reference proteome</keyword>
<feature type="domain" description="AMP-binding enzyme C-terminal" evidence="4">
    <location>
        <begin position="147"/>
        <end position="181"/>
    </location>
</feature>
<dbReference type="GO" id="GO:0031177">
    <property type="term" value="F:phosphopantetheine binding"/>
    <property type="evidence" value="ECO:0007669"/>
    <property type="project" value="TreeGrafter"/>
</dbReference>
<proteinExistence type="predicted"/>
<sequence>QALSASVSLWQNSVGATPRLVNTYGPTEATVVTTMYTLPSPAERKWDVLPIGRAIDNVQTYLLDKNLQAVPPGVQGELYIGGAALARGYLNHPELTAEKFIPNPFDPEARIYKTGDLVRSLPDGNIEFMGRVDHQIKIRGFRVELGEIEAALTQHPDVQESVVISQEDKFGHLRLVAYIVSNIIPERIPFQSVCLAEVDGKRVTVRTENISRSGVHLVEVPAIFTKNKQIHLSIQLLSEHEKRWL</sequence>
<dbReference type="PANTHER" id="PTHR45527:SF14">
    <property type="entry name" value="PLIPASTATIN SYNTHASE SUBUNIT B"/>
    <property type="match status" value="1"/>
</dbReference>
<dbReference type="AlphaFoldDB" id="A0A176S087"/>
<keyword evidence="1" id="KW-0596">Phosphopantetheine</keyword>
<reference evidence="5 6" key="1">
    <citation type="submission" date="2016-05" db="EMBL/GenBank/DDBJ databases">
        <title>Single-cell genome of chain-forming Candidatus Thiomargarita nelsonii and comparison to other large sulfur-oxidizing bacteria.</title>
        <authorList>
            <person name="Winkel M."/>
            <person name="Salman V."/>
            <person name="Woyke T."/>
            <person name="Schulz-Vogt H."/>
            <person name="Richter M."/>
            <person name="Flood B."/>
            <person name="Bailey J."/>
            <person name="Amann R."/>
            <person name="Mussmann M."/>
        </authorList>
    </citation>
    <scope>NUCLEOTIDE SEQUENCE [LARGE SCALE GENOMIC DNA]</scope>
    <source>
        <strain evidence="5 6">THI036</strain>
    </source>
</reference>
<protein>
    <submittedName>
        <fullName evidence="5">Non-ribosomal peptide synthetase</fullName>
    </submittedName>
</protein>
<dbReference type="GO" id="GO:0043041">
    <property type="term" value="P:amino acid activation for nonribosomal peptide biosynthetic process"/>
    <property type="evidence" value="ECO:0007669"/>
    <property type="project" value="TreeGrafter"/>
</dbReference>
<dbReference type="GO" id="GO:0044550">
    <property type="term" value="P:secondary metabolite biosynthetic process"/>
    <property type="evidence" value="ECO:0007669"/>
    <property type="project" value="TreeGrafter"/>
</dbReference>
<evidence type="ECO:0000259" key="3">
    <source>
        <dbReference type="Pfam" id="PF00501"/>
    </source>
</evidence>
<evidence type="ECO:0000256" key="1">
    <source>
        <dbReference type="ARBA" id="ARBA00022450"/>
    </source>
</evidence>
<dbReference type="EMBL" id="LUTY01001604">
    <property type="protein sequence ID" value="OAD21473.1"/>
    <property type="molecule type" value="Genomic_DNA"/>
</dbReference>
<dbReference type="GO" id="GO:0005829">
    <property type="term" value="C:cytosol"/>
    <property type="evidence" value="ECO:0007669"/>
    <property type="project" value="TreeGrafter"/>
</dbReference>
<evidence type="ECO:0000256" key="2">
    <source>
        <dbReference type="ARBA" id="ARBA00022553"/>
    </source>
</evidence>
<comment type="caution">
    <text evidence="5">The sequence shown here is derived from an EMBL/GenBank/DDBJ whole genome shotgun (WGS) entry which is preliminary data.</text>
</comment>
<dbReference type="SUPFAM" id="SSF56801">
    <property type="entry name" value="Acetyl-CoA synthetase-like"/>
    <property type="match status" value="1"/>
</dbReference>
<dbReference type="InterPro" id="IPR045851">
    <property type="entry name" value="AMP-bd_C_sf"/>
</dbReference>
<evidence type="ECO:0000313" key="5">
    <source>
        <dbReference type="EMBL" id="OAD21473.1"/>
    </source>
</evidence>
<evidence type="ECO:0000313" key="6">
    <source>
        <dbReference type="Proteomes" id="UP000076962"/>
    </source>
</evidence>
<keyword evidence="2" id="KW-0597">Phosphoprotein</keyword>
<organism evidence="5 6">
    <name type="scientific">Candidatus Thiomargarita nelsonii</name>
    <dbReference type="NCBI Taxonomy" id="1003181"/>
    <lineage>
        <taxon>Bacteria</taxon>
        <taxon>Pseudomonadati</taxon>
        <taxon>Pseudomonadota</taxon>
        <taxon>Gammaproteobacteria</taxon>
        <taxon>Thiotrichales</taxon>
        <taxon>Thiotrichaceae</taxon>
        <taxon>Thiomargarita</taxon>
    </lineage>
</organism>
<dbReference type="Pfam" id="PF13193">
    <property type="entry name" value="AMP-binding_C"/>
    <property type="match status" value="1"/>
</dbReference>
<feature type="non-terminal residue" evidence="5">
    <location>
        <position position="1"/>
    </location>
</feature>
<dbReference type="PANTHER" id="PTHR45527">
    <property type="entry name" value="NONRIBOSOMAL PEPTIDE SYNTHETASE"/>
    <property type="match status" value="1"/>
</dbReference>
<accession>A0A176S087</accession>
<feature type="non-terminal residue" evidence="5">
    <location>
        <position position="245"/>
    </location>
</feature>
<dbReference type="Gene3D" id="3.30.300.30">
    <property type="match status" value="1"/>
</dbReference>
<dbReference type="InterPro" id="IPR000873">
    <property type="entry name" value="AMP-dep_synth/lig_dom"/>
</dbReference>
<dbReference type="InterPro" id="IPR042099">
    <property type="entry name" value="ANL_N_sf"/>
</dbReference>
<gene>
    <name evidence="5" type="ORF">THIOM_002755</name>
</gene>
<dbReference type="FunFam" id="2.30.38.10:FF:000001">
    <property type="entry name" value="Non-ribosomal peptide synthetase PvdI"/>
    <property type="match status" value="1"/>
</dbReference>
<dbReference type="Gene3D" id="3.40.50.12780">
    <property type="entry name" value="N-terminal domain of ligase-like"/>
    <property type="match status" value="1"/>
</dbReference>
<dbReference type="Pfam" id="PF00501">
    <property type="entry name" value="AMP-binding"/>
    <property type="match status" value="1"/>
</dbReference>
<evidence type="ECO:0000259" key="4">
    <source>
        <dbReference type="Pfam" id="PF13193"/>
    </source>
</evidence>
<name>A0A176S087_9GAMM</name>
<feature type="domain" description="AMP-dependent synthetase/ligase" evidence="3">
    <location>
        <begin position="5"/>
        <end position="90"/>
    </location>
</feature>